<dbReference type="Proteomes" id="UP001189429">
    <property type="component" value="Unassembled WGS sequence"/>
</dbReference>
<sequence length="268" mass="27846">MRSGRGNGMKGTRQADGARLVVNDRLLKLVSVGPGLGRSNSDGNLGSAAGGCLPRVDAFQNACDSAPGRPARVDDDQVGSASGSDTTHGSFPEDVPCASGSYWSLSDLRGSSRRFSGCSEHDGSGGSASSSSHSENHSPRCAEESEVDEQQEAEWLKASEAQHAAGTCRPCLFLGTEVGCANGRTCRFCHLPHAAKRRARPSRAECVHCEQRVAKPDTARARATRVPRGTRPTTSTFASGKGSAPSSRARWRPVPAPGACGAGVRAAG</sequence>
<reference evidence="2" key="1">
    <citation type="submission" date="2023-10" db="EMBL/GenBank/DDBJ databases">
        <authorList>
            <person name="Chen Y."/>
            <person name="Shah S."/>
            <person name="Dougan E. K."/>
            <person name="Thang M."/>
            <person name="Chan C."/>
        </authorList>
    </citation>
    <scope>NUCLEOTIDE SEQUENCE [LARGE SCALE GENOMIC DNA]</scope>
</reference>
<evidence type="ECO:0000313" key="2">
    <source>
        <dbReference type="EMBL" id="CAK0796577.1"/>
    </source>
</evidence>
<comment type="caution">
    <text evidence="2">The sequence shown here is derived from an EMBL/GenBank/DDBJ whole genome shotgun (WGS) entry which is preliminary data.</text>
</comment>
<evidence type="ECO:0008006" key="4">
    <source>
        <dbReference type="Google" id="ProtNLM"/>
    </source>
</evidence>
<feature type="region of interest" description="Disordered" evidence="1">
    <location>
        <begin position="116"/>
        <end position="152"/>
    </location>
</feature>
<dbReference type="EMBL" id="CAUYUJ010001573">
    <property type="protein sequence ID" value="CAK0796577.1"/>
    <property type="molecule type" value="Genomic_DNA"/>
</dbReference>
<feature type="compositionally biased region" description="Basic and acidic residues" evidence="1">
    <location>
        <begin position="134"/>
        <end position="143"/>
    </location>
</feature>
<evidence type="ECO:0000313" key="3">
    <source>
        <dbReference type="Proteomes" id="UP001189429"/>
    </source>
</evidence>
<feature type="region of interest" description="Disordered" evidence="1">
    <location>
        <begin position="218"/>
        <end position="268"/>
    </location>
</feature>
<name>A0ABN9PXC4_9DINO</name>
<feature type="region of interest" description="Disordered" evidence="1">
    <location>
        <begin position="63"/>
        <end position="93"/>
    </location>
</feature>
<organism evidence="2 3">
    <name type="scientific">Prorocentrum cordatum</name>
    <dbReference type="NCBI Taxonomy" id="2364126"/>
    <lineage>
        <taxon>Eukaryota</taxon>
        <taxon>Sar</taxon>
        <taxon>Alveolata</taxon>
        <taxon>Dinophyceae</taxon>
        <taxon>Prorocentrales</taxon>
        <taxon>Prorocentraceae</taxon>
        <taxon>Prorocentrum</taxon>
    </lineage>
</organism>
<accession>A0ABN9PXC4</accession>
<feature type="region of interest" description="Disordered" evidence="1">
    <location>
        <begin position="32"/>
        <end position="51"/>
    </location>
</feature>
<gene>
    <name evidence="2" type="ORF">PCOR1329_LOCUS5928</name>
</gene>
<feature type="compositionally biased region" description="Polar residues" evidence="1">
    <location>
        <begin position="79"/>
        <end position="89"/>
    </location>
</feature>
<protein>
    <recommendedName>
        <fullName evidence="4">C3H1-type domain-containing protein</fullName>
    </recommendedName>
</protein>
<proteinExistence type="predicted"/>
<evidence type="ECO:0000256" key="1">
    <source>
        <dbReference type="SAM" id="MobiDB-lite"/>
    </source>
</evidence>
<keyword evidence="3" id="KW-1185">Reference proteome</keyword>